<reference evidence="2" key="2">
    <citation type="submission" date="2023-06" db="EMBL/GenBank/DDBJ databases">
        <authorList>
            <person name="Ma L."/>
            <person name="Liu K.-W."/>
            <person name="Li Z."/>
            <person name="Hsiao Y.-Y."/>
            <person name="Qi Y."/>
            <person name="Fu T."/>
            <person name="Tang G."/>
            <person name="Zhang D."/>
            <person name="Sun W.-H."/>
            <person name="Liu D.-K."/>
            <person name="Li Y."/>
            <person name="Chen G.-Z."/>
            <person name="Liu X.-D."/>
            <person name="Liao X.-Y."/>
            <person name="Jiang Y.-T."/>
            <person name="Yu X."/>
            <person name="Hao Y."/>
            <person name="Huang J."/>
            <person name="Zhao X.-W."/>
            <person name="Ke S."/>
            <person name="Chen Y.-Y."/>
            <person name="Wu W.-L."/>
            <person name="Hsu J.-L."/>
            <person name="Lin Y.-F."/>
            <person name="Huang M.-D."/>
            <person name="Li C.-Y."/>
            <person name="Huang L."/>
            <person name="Wang Z.-W."/>
            <person name="Zhao X."/>
            <person name="Zhong W.-Y."/>
            <person name="Peng D.-H."/>
            <person name="Ahmad S."/>
            <person name="Lan S."/>
            <person name="Zhang J.-S."/>
            <person name="Tsai W.-C."/>
            <person name="Van De Peer Y."/>
            <person name="Liu Z.-J."/>
        </authorList>
    </citation>
    <scope>NUCLEOTIDE SEQUENCE</scope>
    <source>
        <strain evidence="2">CP</strain>
        <tissue evidence="2">Leaves</tissue>
    </source>
</reference>
<evidence type="ECO:0000256" key="1">
    <source>
        <dbReference type="SAM" id="MobiDB-lite"/>
    </source>
</evidence>
<organism evidence="2 3">
    <name type="scientific">Acorus calamus</name>
    <name type="common">Sweet flag</name>
    <dbReference type="NCBI Taxonomy" id="4465"/>
    <lineage>
        <taxon>Eukaryota</taxon>
        <taxon>Viridiplantae</taxon>
        <taxon>Streptophyta</taxon>
        <taxon>Embryophyta</taxon>
        <taxon>Tracheophyta</taxon>
        <taxon>Spermatophyta</taxon>
        <taxon>Magnoliopsida</taxon>
        <taxon>Liliopsida</taxon>
        <taxon>Acoraceae</taxon>
        <taxon>Acorus</taxon>
    </lineage>
</organism>
<gene>
    <name evidence="2" type="ORF">QJS10_CPB15g00861</name>
</gene>
<dbReference type="AlphaFoldDB" id="A0AAV9D4X0"/>
<feature type="region of interest" description="Disordered" evidence="1">
    <location>
        <begin position="1"/>
        <end position="78"/>
    </location>
</feature>
<keyword evidence="3" id="KW-1185">Reference proteome</keyword>
<dbReference type="Proteomes" id="UP001180020">
    <property type="component" value="Unassembled WGS sequence"/>
</dbReference>
<sequence length="170" mass="18563">MYVWQKVKHATPTQSSAAPSVDKQQETEAIPSESPLTQPSGTNQPSGPNIGSDATSPLRALTAQRSGGGVKRSKASTGQVLENSMDRIYNLLEKRTRKKSTVKSTEDVPTIAHALQVLANTEGLSRSSEEFLFAIGALRSPVTRQTFCSIDTDDLKAHWIAHEFKHSRDM</sequence>
<evidence type="ECO:0000313" key="2">
    <source>
        <dbReference type="EMBL" id="KAK1296280.1"/>
    </source>
</evidence>
<dbReference type="EMBL" id="JAUJYO010000015">
    <property type="protein sequence ID" value="KAK1296280.1"/>
    <property type="molecule type" value="Genomic_DNA"/>
</dbReference>
<comment type="caution">
    <text evidence="2">The sequence shown here is derived from an EMBL/GenBank/DDBJ whole genome shotgun (WGS) entry which is preliminary data.</text>
</comment>
<protein>
    <submittedName>
        <fullName evidence="2">Uncharacterized protein</fullName>
    </submittedName>
</protein>
<name>A0AAV9D4X0_ACOCL</name>
<reference evidence="2" key="1">
    <citation type="journal article" date="2023" name="Nat. Commun.">
        <title>Diploid and tetraploid genomes of Acorus and the evolution of monocots.</title>
        <authorList>
            <person name="Ma L."/>
            <person name="Liu K.W."/>
            <person name="Li Z."/>
            <person name="Hsiao Y.Y."/>
            <person name="Qi Y."/>
            <person name="Fu T."/>
            <person name="Tang G.D."/>
            <person name="Zhang D."/>
            <person name="Sun W.H."/>
            <person name="Liu D.K."/>
            <person name="Li Y."/>
            <person name="Chen G.Z."/>
            <person name="Liu X.D."/>
            <person name="Liao X.Y."/>
            <person name="Jiang Y.T."/>
            <person name="Yu X."/>
            <person name="Hao Y."/>
            <person name="Huang J."/>
            <person name="Zhao X.W."/>
            <person name="Ke S."/>
            <person name="Chen Y.Y."/>
            <person name="Wu W.L."/>
            <person name="Hsu J.L."/>
            <person name="Lin Y.F."/>
            <person name="Huang M.D."/>
            <person name="Li C.Y."/>
            <person name="Huang L."/>
            <person name="Wang Z.W."/>
            <person name="Zhao X."/>
            <person name="Zhong W.Y."/>
            <person name="Peng D.H."/>
            <person name="Ahmad S."/>
            <person name="Lan S."/>
            <person name="Zhang J.S."/>
            <person name="Tsai W.C."/>
            <person name="Van de Peer Y."/>
            <person name="Liu Z.J."/>
        </authorList>
    </citation>
    <scope>NUCLEOTIDE SEQUENCE</scope>
    <source>
        <strain evidence="2">CP</strain>
    </source>
</reference>
<evidence type="ECO:0000313" key="3">
    <source>
        <dbReference type="Proteomes" id="UP001180020"/>
    </source>
</evidence>
<feature type="compositionally biased region" description="Polar residues" evidence="1">
    <location>
        <begin position="34"/>
        <end position="55"/>
    </location>
</feature>
<accession>A0AAV9D4X0</accession>
<proteinExistence type="predicted"/>